<accession>A0AAV6TJX9</accession>
<gene>
    <name evidence="2" type="ORF">JTE90_023709</name>
</gene>
<sequence>AVHLGDLLRIWVRTGTKITLSPSDFQGPTEAHRTPKRRGAFTRTASLSPDEPIPGTRKSYKEKNNSSPGSSVDVSEFGCVTALGPEGPISVSGLGNINPIPFRSAARQTEHVFAFRQTSRFGTDFSDPLGPTDPCSTAVHMEPFSSFSPQGSHLSICYYTKICTGGGSRRAHARHLQRTPPRPSYSLRRKPPRGKLCRSGPDLHQSFFWPVLSGHSSPSFGSQVCVKSPIPQVERGGSPVRPAREGKGDPQAADLRRPYFISPPGALFHYSMHHCSGVTPALSTLIYSK</sequence>
<feature type="region of interest" description="Disordered" evidence="1">
    <location>
        <begin position="231"/>
        <end position="256"/>
    </location>
</feature>
<proteinExistence type="predicted"/>
<reference evidence="2 3" key="1">
    <citation type="journal article" date="2022" name="Nat. Ecol. Evol.">
        <title>A masculinizing supergene underlies an exaggerated male reproductive morph in a spider.</title>
        <authorList>
            <person name="Hendrickx F."/>
            <person name="De Corte Z."/>
            <person name="Sonet G."/>
            <person name="Van Belleghem S.M."/>
            <person name="Kostlbacher S."/>
            <person name="Vangestel C."/>
        </authorList>
    </citation>
    <scope>NUCLEOTIDE SEQUENCE [LARGE SCALE GENOMIC DNA]</scope>
    <source>
        <strain evidence="2">W744_W776</strain>
    </source>
</reference>
<evidence type="ECO:0000313" key="3">
    <source>
        <dbReference type="Proteomes" id="UP000827092"/>
    </source>
</evidence>
<keyword evidence="3" id="KW-1185">Reference proteome</keyword>
<protein>
    <submittedName>
        <fullName evidence="2">Uncharacterized protein</fullName>
    </submittedName>
</protein>
<name>A0AAV6TJX9_9ARAC</name>
<feature type="non-terminal residue" evidence="2">
    <location>
        <position position="1"/>
    </location>
</feature>
<dbReference type="Proteomes" id="UP000827092">
    <property type="component" value="Unassembled WGS sequence"/>
</dbReference>
<feature type="compositionally biased region" description="Basic residues" evidence="1">
    <location>
        <begin position="187"/>
        <end position="196"/>
    </location>
</feature>
<evidence type="ECO:0000313" key="2">
    <source>
        <dbReference type="EMBL" id="KAG8171781.1"/>
    </source>
</evidence>
<comment type="caution">
    <text evidence="2">The sequence shown here is derived from an EMBL/GenBank/DDBJ whole genome shotgun (WGS) entry which is preliminary data.</text>
</comment>
<feature type="region of interest" description="Disordered" evidence="1">
    <location>
        <begin position="21"/>
        <end position="73"/>
    </location>
</feature>
<organism evidence="2 3">
    <name type="scientific">Oedothorax gibbosus</name>
    <dbReference type="NCBI Taxonomy" id="931172"/>
    <lineage>
        <taxon>Eukaryota</taxon>
        <taxon>Metazoa</taxon>
        <taxon>Ecdysozoa</taxon>
        <taxon>Arthropoda</taxon>
        <taxon>Chelicerata</taxon>
        <taxon>Arachnida</taxon>
        <taxon>Araneae</taxon>
        <taxon>Araneomorphae</taxon>
        <taxon>Entelegynae</taxon>
        <taxon>Araneoidea</taxon>
        <taxon>Linyphiidae</taxon>
        <taxon>Erigoninae</taxon>
        <taxon>Oedothorax</taxon>
    </lineage>
</organism>
<feature type="region of interest" description="Disordered" evidence="1">
    <location>
        <begin position="170"/>
        <end position="198"/>
    </location>
</feature>
<evidence type="ECO:0000256" key="1">
    <source>
        <dbReference type="SAM" id="MobiDB-lite"/>
    </source>
</evidence>
<dbReference type="EMBL" id="JAFNEN010003575">
    <property type="protein sequence ID" value="KAG8171781.1"/>
    <property type="molecule type" value="Genomic_DNA"/>
</dbReference>
<dbReference type="AlphaFoldDB" id="A0AAV6TJX9"/>